<keyword evidence="4" id="KW-1278">Translocase</keyword>
<dbReference type="InterPro" id="IPR037232">
    <property type="entry name" value="NADH_quin_OxRdtase_su_C/D-like"/>
</dbReference>
<organism evidence="6 7">
    <name type="scientific">Geodia barretti</name>
    <name type="common">Barrett's horny sponge</name>
    <dbReference type="NCBI Taxonomy" id="519541"/>
    <lineage>
        <taxon>Eukaryota</taxon>
        <taxon>Metazoa</taxon>
        <taxon>Porifera</taxon>
        <taxon>Demospongiae</taxon>
        <taxon>Heteroscleromorpha</taxon>
        <taxon>Tetractinellida</taxon>
        <taxon>Astrophorina</taxon>
        <taxon>Geodiidae</taxon>
        <taxon>Geodia</taxon>
    </lineage>
</organism>
<dbReference type="Proteomes" id="UP001174909">
    <property type="component" value="Unassembled WGS sequence"/>
</dbReference>
<name>A0AA35SUS0_GEOBA</name>
<evidence type="ECO:0000313" key="6">
    <source>
        <dbReference type="EMBL" id="CAI8035707.1"/>
    </source>
</evidence>
<evidence type="ECO:0000256" key="2">
    <source>
        <dbReference type="ARBA" id="ARBA00020084"/>
    </source>
</evidence>
<dbReference type="AlphaFoldDB" id="A0AA35SUS0"/>
<evidence type="ECO:0000256" key="3">
    <source>
        <dbReference type="ARBA" id="ARBA00022448"/>
    </source>
</evidence>
<dbReference type="PANTHER" id="PTHR10884:SF14">
    <property type="entry name" value="NADH DEHYDROGENASE [UBIQUINONE] IRON-SULFUR PROTEIN 3, MITOCHONDRIAL"/>
    <property type="match status" value="1"/>
</dbReference>
<dbReference type="HAMAP" id="MF_01357">
    <property type="entry name" value="NDH1_NuoC"/>
    <property type="match status" value="1"/>
</dbReference>
<feature type="domain" description="NADH:ubiquinone oxidoreductase 30kDa subunit" evidence="5">
    <location>
        <begin position="40"/>
        <end position="170"/>
    </location>
</feature>
<evidence type="ECO:0000256" key="1">
    <source>
        <dbReference type="ARBA" id="ARBA00007569"/>
    </source>
</evidence>
<keyword evidence="4" id="KW-0520">NAD</keyword>
<dbReference type="PROSITE" id="PS00542">
    <property type="entry name" value="COMPLEX1_30K"/>
    <property type="match status" value="1"/>
</dbReference>
<sequence>MSEEQEVTAEEQQPLVVQKVQEQYPDAILDVSDARGELTITVRKDAIYELMAFLKNDSELAYNFLADVTAVDYSLMEDVLMKYDYARFTVVYHLLSTEKKERLRVKVPVHEKELSIPSMTSIWKVANWLERETYDMFGITFEEHPDLRRILMPDDYEGHPLRKDYPLRGRGERETFNFEEQNV</sequence>
<comment type="similarity">
    <text evidence="1 4">Belongs to the complex I 30 kDa subunit family.</text>
</comment>
<evidence type="ECO:0000313" key="7">
    <source>
        <dbReference type="Proteomes" id="UP001174909"/>
    </source>
</evidence>
<protein>
    <recommendedName>
        <fullName evidence="2">NADH dehydrogenase [ubiquinone] iron-sulfur protein 3, mitochondrial</fullName>
    </recommendedName>
</protein>
<reference evidence="6" key="1">
    <citation type="submission" date="2023-03" db="EMBL/GenBank/DDBJ databases">
        <authorList>
            <person name="Steffen K."/>
            <person name="Cardenas P."/>
        </authorList>
    </citation>
    <scope>NUCLEOTIDE SEQUENCE</scope>
</reference>
<dbReference type="SUPFAM" id="SSF143243">
    <property type="entry name" value="Nqo5-like"/>
    <property type="match status" value="1"/>
</dbReference>
<dbReference type="PANTHER" id="PTHR10884">
    <property type="entry name" value="NADH DEHYDROGENASE UBIQUINONE IRON-SULFUR PROTEIN 3"/>
    <property type="match status" value="1"/>
</dbReference>
<dbReference type="InterPro" id="IPR020396">
    <property type="entry name" value="NADH_UbQ_OxRdtase_CS"/>
</dbReference>
<gene>
    <name evidence="6" type="ORF">GBAR_LOCUS20009</name>
</gene>
<dbReference type="EMBL" id="CASHTH010002825">
    <property type="protein sequence ID" value="CAI8035707.1"/>
    <property type="molecule type" value="Genomic_DNA"/>
</dbReference>
<dbReference type="NCBIfam" id="TIGR01961">
    <property type="entry name" value="NuoC_fam"/>
    <property type="match status" value="1"/>
</dbReference>
<evidence type="ECO:0000259" key="5">
    <source>
        <dbReference type="Pfam" id="PF00329"/>
    </source>
</evidence>
<dbReference type="GO" id="GO:0016651">
    <property type="term" value="F:oxidoreductase activity, acting on NAD(P)H"/>
    <property type="evidence" value="ECO:0007669"/>
    <property type="project" value="InterPro"/>
</dbReference>
<dbReference type="GO" id="GO:0008137">
    <property type="term" value="F:NADH dehydrogenase (ubiquinone) activity"/>
    <property type="evidence" value="ECO:0007669"/>
    <property type="project" value="InterPro"/>
</dbReference>
<proteinExistence type="inferred from homology"/>
<keyword evidence="7" id="KW-1185">Reference proteome</keyword>
<evidence type="ECO:0000256" key="4">
    <source>
        <dbReference type="RuleBase" id="RU003456"/>
    </source>
</evidence>
<dbReference type="Pfam" id="PF00329">
    <property type="entry name" value="Complex1_30kDa"/>
    <property type="match status" value="1"/>
</dbReference>
<comment type="caution">
    <text evidence="6">The sequence shown here is derived from an EMBL/GenBank/DDBJ whole genome shotgun (WGS) entry which is preliminary data.</text>
</comment>
<dbReference type="InterPro" id="IPR010218">
    <property type="entry name" value="NADH_DH_suC"/>
</dbReference>
<dbReference type="Gene3D" id="3.30.460.80">
    <property type="entry name" value="NADH:ubiquinone oxidoreductase, 30kDa subunit"/>
    <property type="match status" value="1"/>
</dbReference>
<keyword evidence="3 4" id="KW-0813">Transport</keyword>
<dbReference type="InterPro" id="IPR001268">
    <property type="entry name" value="NADH_UbQ_OxRdtase_30kDa_su"/>
</dbReference>
<accession>A0AA35SUS0</accession>